<dbReference type="PROSITE" id="PS00194">
    <property type="entry name" value="THIOREDOXIN_1"/>
    <property type="match status" value="1"/>
</dbReference>
<dbReference type="InterPro" id="IPR017937">
    <property type="entry name" value="Thioredoxin_CS"/>
</dbReference>
<dbReference type="Pfam" id="PF00085">
    <property type="entry name" value="Thioredoxin"/>
    <property type="match status" value="1"/>
</dbReference>
<dbReference type="Proteomes" id="UP001500889">
    <property type="component" value="Chromosome J"/>
</dbReference>
<dbReference type="PROSITE" id="PS51352">
    <property type="entry name" value="THIOREDOXIN_2"/>
    <property type="match status" value="1"/>
</dbReference>
<dbReference type="Gene3D" id="3.40.30.10">
    <property type="entry name" value="Glutaredoxin"/>
    <property type="match status" value="1"/>
</dbReference>
<dbReference type="PRINTS" id="PR00421">
    <property type="entry name" value="THIOREDOXIN"/>
</dbReference>
<dbReference type="InterPro" id="IPR036249">
    <property type="entry name" value="Thioredoxin-like_sf"/>
</dbReference>
<proteinExistence type="predicted"/>
<name>A0AAU9FLI0_DROMD</name>
<dbReference type="InterPro" id="IPR013766">
    <property type="entry name" value="Thioredoxin_domain"/>
</dbReference>
<reference evidence="3 4" key="1">
    <citation type="submission" date="2024-02" db="EMBL/GenBank/DDBJ databases">
        <title>A chromosome-level genome assembly of Drosophila madeirensis, a fruit fly species endemic to Madeira island.</title>
        <authorList>
            <person name="Tomihara K."/>
            <person name="Llopart A."/>
            <person name="Yamamoto D."/>
        </authorList>
    </citation>
    <scope>NUCLEOTIDE SEQUENCE [LARGE SCALE GENOMIC DNA]</scope>
    <source>
        <strain evidence="3 4">RF1</strain>
    </source>
</reference>
<dbReference type="SUPFAM" id="SSF52833">
    <property type="entry name" value="Thioredoxin-like"/>
    <property type="match status" value="1"/>
</dbReference>
<dbReference type="AlphaFoldDB" id="A0AAU9FLI0"/>
<keyword evidence="1" id="KW-1015">Disulfide bond</keyword>
<accession>A0AAU9FLI0</accession>
<organism evidence="3 4">
    <name type="scientific">Drosophila madeirensis</name>
    <name type="common">Fruit fly</name>
    <dbReference type="NCBI Taxonomy" id="30013"/>
    <lineage>
        <taxon>Eukaryota</taxon>
        <taxon>Metazoa</taxon>
        <taxon>Ecdysozoa</taxon>
        <taxon>Arthropoda</taxon>
        <taxon>Hexapoda</taxon>
        <taxon>Insecta</taxon>
        <taxon>Pterygota</taxon>
        <taxon>Neoptera</taxon>
        <taxon>Endopterygota</taxon>
        <taxon>Diptera</taxon>
        <taxon>Brachycera</taxon>
        <taxon>Muscomorpha</taxon>
        <taxon>Ephydroidea</taxon>
        <taxon>Drosophilidae</taxon>
        <taxon>Drosophila</taxon>
        <taxon>Sophophora</taxon>
    </lineage>
</organism>
<protein>
    <submittedName>
        <fullName evidence="3">Thioredoxin-2</fullName>
    </submittedName>
</protein>
<evidence type="ECO:0000313" key="3">
    <source>
        <dbReference type="EMBL" id="BFF96549.1"/>
    </source>
</evidence>
<feature type="domain" description="Thioredoxin" evidence="2">
    <location>
        <begin position="1"/>
        <end position="113"/>
    </location>
</feature>
<dbReference type="EMBL" id="AP029265">
    <property type="protein sequence ID" value="BFF96549.1"/>
    <property type="molecule type" value="Genomic_DNA"/>
</dbReference>
<keyword evidence="4" id="KW-1185">Reference proteome</keyword>
<dbReference type="CDD" id="cd02947">
    <property type="entry name" value="TRX_family"/>
    <property type="match status" value="1"/>
</dbReference>
<evidence type="ECO:0000256" key="1">
    <source>
        <dbReference type="ARBA" id="ARBA00023157"/>
    </source>
</evidence>
<sequence length="158" mass="17003">MAGAPKKVIVVESKTNFDSIIGEAGNKHILVEFYATWCGPCALIGPRLEQMANEYAGRMLILKIDVDDHEELAVEYVVTSMPTFLIIKNKVTLAQFVGSNAEKVESTVEKFVGKPEGIKTDIPEGAGTSSAVAEAAKNALATGGAEKRFTKKPTMDKK</sequence>
<evidence type="ECO:0000259" key="2">
    <source>
        <dbReference type="PROSITE" id="PS51352"/>
    </source>
</evidence>
<evidence type="ECO:0000313" key="4">
    <source>
        <dbReference type="Proteomes" id="UP001500889"/>
    </source>
</evidence>
<gene>
    <name evidence="3" type="ORF">DMAD_05165</name>
</gene>
<dbReference type="PANTHER" id="PTHR46115">
    <property type="entry name" value="THIOREDOXIN-LIKE PROTEIN 1"/>
    <property type="match status" value="1"/>
</dbReference>